<evidence type="ECO:0000256" key="1">
    <source>
        <dbReference type="ARBA" id="ARBA00004123"/>
    </source>
</evidence>
<dbReference type="InterPro" id="IPR004870">
    <property type="entry name" value="Nucleoporin_Nup155"/>
</dbReference>
<dbReference type="GO" id="GO:0044611">
    <property type="term" value="C:nuclear pore inner ring"/>
    <property type="evidence" value="ECO:0007669"/>
    <property type="project" value="TreeGrafter"/>
</dbReference>
<dbReference type="OrthoDB" id="338970at2759"/>
<comment type="caution">
    <text evidence="7">The sequence shown here is derived from an EMBL/GenBank/DDBJ whole genome shotgun (WGS) entry which is preliminary data.</text>
</comment>
<evidence type="ECO:0000256" key="3">
    <source>
        <dbReference type="ARBA" id="ARBA00022448"/>
    </source>
</evidence>
<evidence type="ECO:0000313" key="8">
    <source>
        <dbReference type="Proteomes" id="UP000193411"/>
    </source>
</evidence>
<feature type="domain" description="Nucleoporin Nup133/Nup155-like C-terminal" evidence="5">
    <location>
        <begin position="714"/>
        <end position="1273"/>
    </location>
</feature>
<dbReference type="GO" id="GO:0006405">
    <property type="term" value="P:RNA export from nucleus"/>
    <property type="evidence" value="ECO:0007669"/>
    <property type="project" value="TreeGrafter"/>
</dbReference>
<feature type="domain" description="Nucleoporin Nup133/Nup155-like N-terminal" evidence="6">
    <location>
        <begin position="73"/>
        <end position="421"/>
    </location>
</feature>
<name>A0A1Y2HG66_9FUNG</name>
<dbReference type="Gene3D" id="1.25.40.450">
    <property type="entry name" value="Nucleoporin, helical domain, N-terminal subdomain"/>
    <property type="match status" value="1"/>
</dbReference>
<sequence>MAFNTNANPAYGGGAAGAAGARNPNTQAQQQTADVSYAFAAGNLSSSAYWSPSALHDAIGPHLDPAISETTLFAESKHIPLPEEFLRARYQARSRSYMGLFPEIRHAWITIDGSLHLWDYERNAGTCVLAKEYSTLITAVALVTPPPGLFVDNVKYLLVVATLSEIHVDCIRITKAASLQSPPAVGLSEMDMQVPADGVSVTAITSTREGRIFLGGYDGHVYELTFTPDTRLLDRIPIFGSGSDPSRRKLQKTNHTQSMLIKCLPDFIAHRLDNQGPIKSLTVHNEQGYLIVLYESRILSSATGDDDGGALKFIKLWDRSSDDPNQSVHAFRVMLDVPSLMRQAANNVIHHSRDFYLGKGSSVISLHPIEPSESTSFHFVAVTSTATRIYCSLQQKNDGSIDVVVNHVRLPPASQAISQSLGSPARYNLIPTATSFLGNASTGNNALHLRNPVAENFMPINTHAAYYARGVFLACHATGTDVGGSGSSPADLVLGAALDLPRDLPLLTRMPASRSALSASAALERAHIVHIAGRTAALIEIDPTTGGALDAAAIAQFPVDEQDRPRHFLLLNQDGLRVLVKRRPLDELAYLVRMGADKLPDKFVQAYGRAQVCAWLIALACGDVGGVAPNLAPATQAGGVAGFGPLTSSSSRMSNSSASRSAAYGMTPLTPAARLHVIQRMFHHAGGQPHPLPGSPAERTDLGAAVQQVLVQVSGCALGLDMYLRHMLQPIWDAAVLRKNPQHLGYEMAVNEGELTRIEAKLEKLSGFVDEWPKRKELFESPFAGAGAGAMPRPGSAVQPGDEYCWNREREYVQGLFHQVKLALEAVRFVRLLYAYKLPEVIQRAPANTSHPQMVIDYLLSTPLRDFAVSAGGREMCGQIATLVIQYAPVDGVGASSSGGGQGQQPTGGSLAALLQEWCSTLLSVEDVFAAGVLESVKMYHEQTTGDANNNVPKDEWARNVVSPRSPVLAGALTNALRVAGKLNDTHFMHICTSMLSVGFVRGVLDLALRRANEVDPNAEAVQYVREEATGGVMVADPRERLVMMRSRCYAIATGALERLNQEVAMAQAALERGVQAGDQQLQQQQFELKTVLTDAQVRVHQHAEASNDLLWHFALYDWYQRLGKASALIGLSTVYVEEWLKRQDTVEGQEMLARYYEARGRYADAARTLLALARIPVAMTEAEQQHRGGDSTATFTYKLEDRIGHLSSALQVAKATKNATLIQEIAEEYDVAHVQGQLVRSLLMLDGDKHAHAVARDLTDGELLTLQELLHIASDFQLPTLTFQLVAVGNPPEREVDLLYLRDLWFDALRPAATESLTSAVVTLTDLFSFGGYVAPASSAAEALADFPAGGVSMATASVSTSSALYNPEVWIEVVLNLTQTSPKLEYHPTWWVDIAARASVVDMANVTAELMARTTRAAMENRNQLLKVLTAAMKAWSQSGQVAWRSWGVQIEECALLVQRTQGVDEAIRREIEQLASEELPTNGLNSSFMSSAGW</sequence>
<dbReference type="EMBL" id="MCFL01000035">
    <property type="protein sequence ID" value="ORZ33539.1"/>
    <property type="molecule type" value="Genomic_DNA"/>
</dbReference>
<proteinExistence type="inferred from homology"/>
<evidence type="ECO:0000313" key="7">
    <source>
        <dbReference type="EMBL" id="ORZ33539.1"/>
    </source>
</evidence>
<dbReference type="Proteomes" id="UP000193411">
    <property type="component" value="Unassembled WGS sequence"/>
</dbReference>
<evidence type="ECO:0000259" key="6">
    <source>
        <dbReference type="Pfam" id="PF08801"/>
    </source>
</evidence>
<dbReference type="InterPro" id="IPR042533">
    <property type="entry name" value="Nucleoporin_Nup155_C_1"/>
</dbReference>
<evidence type="ECO:0000256" key="2">
    <source>
        <dbReference type="ARBA" id="ARBA00007373"/>
    </source>
</evidence>
<dbReference type="Pfam" id="PF08801">
    <property type="entry name" value="Nucleoporin_N"/>
    <property type="match status" value="1"/>
</dbReference>
<evidence type="ECO:0000259" key="5">
    <source>
        <dbReference type="Pfam" id="PF03177"/>
    </source>
</evidence>
<dbReference type="GO" id="GO:0036228">
    <property type="term" value="P:protein localization to nuclear inner membrane"/>
    <property type="evidence" value="ECO:0007669"/>
    <property type="project" value="TreeGrafter"/>
</dbReference>
<dbReference type="GO" id="GO:0006606">
    <property type="term" value="P:protein import into nucleus"/>
    <property type="evidence" value="ECO:0007669"/>
    <property type="project" value="TreeGrafter"/>
</dbReference>
<dbReference type="GO" id="GO:0017056">
    <property type="term" value="F:structural constituent of nuclear pore"/>
    <property type="evidence" value="ECO:0007669"/>
    <property type="project" value="InterPro"/>
</dbReference>
<dbReference type="InterPro" id="IPR014908">
    <property type="entry name" value="Nucleoporin_Nup133/Nup155_N"/>
</dbReference>
<organism evidence="7 8">
    <name type="scientific">Catenaria anguillulae PL171</name>
    <dbReference type="NCBI Taxonomy" id="765915"/>
    <lineage>
        <taxon>Eukaryota</taxon>
        <taxon>Fungi</taxon>
        <taxon>Fungi incertae sedis</taxon>
        <taxon>Blastocladiomycota</taxon>
        <taxon>Blastocladiomycetes</taxon>
        <taxon>Blastocladiales</taxon>
        <taxon>Catenariaceae</taxon>
        <taxon>Catenaria</taxon>
    </lineage>
</organism>
<comment type="similarity">
    <text evidence="2">Belongs to the non-repetitive/WGA-negative nucleoporin family.</text>
</comment>
<keyword evidence="8" id="KW-1185">Reference proteome</keyword>
<dbReference type="PANTHER" id="PTHR10350">
    <property type="entry name" value="NUCLEAR PORE COMPLEX PROTEIN NUP155"/>
    <property type="match status" value="1"/>
</dbReference>
<dbReference type="InterPro" id="IPR042537">
    <property type="entry name" value="Nucleoporin_Nup155_C_2"/>
</dbReference>
<keyword evidence="4" id="KW-0539">Nucleus</keyword>
<reference evidence="7 8" key="1">
    <citation type="submission" date="2016-07" db="EMBL/GenBank/DDBJ databases">
        <title>Pervasive Adenine N6-methylation of Active Genes in Fungi.</title>
        <authorList>
            <consortium name="DOE Joint Genome Institute"/>
            <person name="Mondo S.J."/>
            <person name="Dannebaum R.O."/>
            <person name="Kuo R.C."/>
            <person name="Labutti K."/>
            <person name="Haridas S."/>
            <person name="Kuo A."/>
            <person name="Salamov A."/>
            <person name="Ahrendt S.R."/>
            <person name="Lipzen A."/>
            <person name="Sullivan W."/>
            <person name="Andreopoulos W.B."/>
            <person name="Clum A."/>
            <person name="Lindquist E."/>
            <person name="Daum C."/>
            <person name="Ramamoorthy G.K."/>
            <person name="Gryganskyi A."/>
            <person name="Culley D."/>
            <person name="Magnuson J.K."/>
            <person name="James T.Y."/>
            <person name="O'Malley M.A."/>
            <person name="Stajich J.E."/>
            <person name="Spatafora J.W."/>
            <person name="Visel A."/>
            <person name="Grigoriev I.V."/>
        </authorList>
    </citation>
    <scope>NUCLEOTIDE SEQUENCE [LARGE SCALE GENOMIC DNA]</scope>
    <source>
        <strain evidence="7 8">PL171</strain>
    </source>
</reference>
<evidence type="ECO:0000256" key="4">
    <source>
        <dbReference type="ARBA" id="ARBA00023242"/>
    </source>
</evidence>
<dbReference type="Gene3D" id="1.25.40.440">
    <property type="entry name" value="Nucleoporin, helical domain, central subdomain"/>
    <property type="match status" value="1"/>
</dbReference>
<protein>
    <submittedName>
        <fullName evidence="7">Nup133 N terminal like-domain-containing protein</fullName>
    </submittedName>
</protein>
<accession>A0A1Y2HG66</accession>
<dbReference type="Gene3D" id="1.20.58.1780">
    <property type="match status" value="1"/>
</dbReference>
<keyword evidence="3" id="KW-0813">Transport</keyword>
<comment type="subcellular location">
    <subcellularLocation>
        <location evidence="1">Nucleus</location>
    </subcellularLocation>
</comment>
<gene>
    <name evidence="7" type="ORF">BCR44DRAFT_1501207</name>
</gene>
<dbReference type="STRING" id="765915.A0A1Y2HG66"/>
<dbReference type="GO" id="GO:0000972">
    <property type="term" value="P:transcription-dependent tethering of RNA polymerase II gene DNA at nuclear periphery"/>
    <property type="evidence" value="ECO:0007669"/>
    <property type="project" value="TreeGrafter"/>
</dbReference>
<dbReference type="InterPro" id="IPR007187">
    <property type="entry name" value="Nucleoporin_Nup133/Nup155_C"/>
</dbReference>
<dbReference type="PANTHER" id="PTHR10350:SF6">
    <property type="entry name" value="NUCLEAR PORE COMPLEX PROTEIN NUP155"/>
    <property type="match status" value="1"/>
</dbReference>
<dbReference type="Pfam" id="PF03177">
    <property type="entry name" value="Nucleoporin_C"/>
    <property type="match status" value="1"/>
</dbReference>